<keyword evidence="2" id="KW-1133">Transmembrane helix</keyword>
<feature type="domain" description="Stannin transmembrane" evidence="3">
    <location>
        <begin position="323"/>
        <end position="354"/>
    </location>
</feature>
<feature type="transmembrane region" description="Helical" evidence="2">
    <location>
        <begin position="332"/>
        <end position="357"/>
    </location>
</feature>
<evidence type="ECO:0000259" key="4">
    <source>
        <dbReference type="Pfam" id="PF09050"/>
    </source>
</evidence>
<dbReference type="PANTHER" id="PTHR28564:SF1">
    <property type="entry name" value="STANNIN"/>
    <property type="match status" value="1"/>
</dbReference>
<comment type="caution">
    <text evidence="6">The sequence shown here is derived from an EMBL/GenBank/DDBJ whole genome shotgun (WGS) entry which is preliminary data.</text>
</comment>
<dbReference type="Pfam" id="PF09049">
    <property type="entry name" value="SNN_transmemb"/>
    <property type="match status" value="1"/>
</dbReference>
<accession>A0ABD1KNM1</accession>
<dbReference type="Pfam" id="PF09050">
    <property type="entry name" value="SNN_linker"/>
    <property type="match status" value="1"/>
</dbReference>
<dbReference type="InterPro" id="IPR015137">
    <property type="entry name" value="SNN_cytoplasm"/>
</dbReference>
<evidence type="ECO:0000256" key="2">
    <source>
        <dbReference type="SAM" id="Phobius"/>
    </source>
</evidence>
<dbReference type="AlphaFoldDB" id="A0ABD1KNM1"/>
<reference evidence="6 7" key="1">
    <citation type="submission" date="2024-09" db="EMBL/GenBank/DDBJ databases">
        <title>A chromosome-level genome assembly of Gray's grenadier anchovy, Coilia grayii.</title>
        <authorList>
            <person name="Fu Z."/>
        </authorList>
    </citation>
    <scope>NUCLEOTIDE SEQUENCE [LARGE SCALE GENOMIC DNA]</scope>
    <source>
        <strain evidence="6">G4</strain>
        <tissue evidence="6">Muscle</tissue>
    </source>
</reference>
<evidence type="ECO:0000313" key="6">
    <source>
        <dbReference type="EMBL" id="KAL2100769.1"/>
    </source>
</evidence>
<dbReference type="EMBL" id="JBHFQA010000003">
    <property type="protein sequence ID" value="KAL2100769.1"/>
    <property type="molecule type" value="Genomic_DNA"/>
</dbReference>
<feature type="domain" description="Stannin cytoplasmic" evidence="5">
    <location>
        <begin position="382"/>
        <end position="407"/>
    </location>
</feature>
<dbReference type="Pfam" id="PF09051">
    <property type="entry name" value="SNN_cytoplasm"/>
    <property type="match status" value="1"/>
</dbReference>
<feature type="region of interest" description="Disordered" evidence="1">
    <location>
        <begin position="277"/>
        <end position="299"/>
    </location>
</feature>
<feature type="domain" description="Stannin unstructured linker" evidence="4">
    <location>
        <begin position="355"/>
        <end position="380"/>
    </location>
</feature>
<organism evidence="6 7">
    <name type="scientific">Coilia grayii</name>
    <name type="common">Gray's grenadier anchovy</name>
    <dbReference type="NCBI Taxonomy" id="363190"/>
    <lineage>
        <taxon>Eukaryota</taxon>
        <taxon>Metazoa</taxon>
        <taxon>Chordata</taxon>
        <taxon>Craniata</taxon>
        <taxon>Vertebrata</taxon>
        <taxon>Euteleostomi</taxon>
        <taxon>Actinopterygii</taxon>
        <taxon>Neopterygii</taxon>
        <taxon>Teleostei</taxon>
        <taxon>Clupei</taxon>
        <taxon>Clupeiformes</taxon>
        <taxon>Clupeoidei</taxon>
        <taxon>Engraulidae</taxon>
        <taxon>Coilinae</taxon>
        <taxon>Coilia</taxon>
    </lineage>
</organism>
<keyword evidence="2" id="KW-0472">Membrane</keyword>
<protein>
    <submittedName>
        <fullName evidence="6">Uncharacterized protein</fullName>
    </submittedName>
</protein>
<dbReference type="PANTHER" id="PTHR28564">
    <property type="entry name" value="STANNIN"/>
    <property type="match status" value="1"/>
</dbReference>
<evidence type="ECO:0000259" key="5">
    <source>
        <dbReference type="Pfam" id="PF09051"/>
    </source>
</evidence>
<dbReference type="CDD" id="cd20257">
    <property type="entry name" value="Stannin"/>
    <property type="match status" value="1"/>
</dbReference>
<keyword evidence="2" id="KW-0812">Transmembrane</keyword>
<keyword evidence="7" id="KW-1185">Reference proteome</keyword>
<name>A0ABD1KNM1_9TELE</name>
<dbReference type="InterPro" id="IPR015136">
    <property type="entry name" value="SNN_linker"/>
</dbReference>
<evidence type="ECO:0000256" key="1">
    <source>
        <dbReference type="SAM" id="MobiDB-lite"/>
    </source>
</evidence>
<feature type="compositionally biased region" description="Polar residues" evidence="1">
    <location>
        <begin position="279"/>
        <end position="299"/>
    </location>
</feature>
<dbReference type="InterPro" id="IPR015135">
    <property type="entry name" value="SNN_transmemb"/>
</dbReference>
<gene>
    <name evidence="6" type="ORF">ACEWY4_002530</name>
</gene>
<dbReference type="InterPro" id="IPR027435">
    <property type="entry name" value="Stannin_sf"/>
</dbReference>
<sequence>MPSLERSSGADSHQEPALLFESYFTAWARHSALGCHVARRQGPPVMKALRCLSASATGYYMHLVLQQLWQRYVQAQVGLFASCEAIHCSAWFSLMKDDVLLGNMLAHDWPNMRLCVFPLWMLIPAVLERVCWDKREVLLIAPHIPSLHLFELELSPSTLNMYLAALSTCHVGWVGVTPGLTPRFLKDGRYLRPPRSVKTTPQDLAWVLKALTSLLFEPIESVQLKWLSYKTAYCWHWEGIAREGIAREGIAREVIAREGIAREGIAREGDAVRRGASQFVRSPSSTSSSEQWHSAFTGSSEVRKRPAHVFCKEMVPKAESKMSIMDHSPTTGVVTVLVILIAVAALGALIFGCWCYLRLQRMSQSEDEESIVGEGETKEPFLLVQYSARGPRVEHKTRLTPNNTETHS</sequence>
<dbReference type="Proteomes" id="UP001591681">
    <property type="component" value="Unassembled WGS sequence"/>
</dbReference>
<dbReference type="InterPro" id="IPR038747">
    <property type="entry name" value="Stannin"/>
</dbReference>
<evidence type="ECO:0000313" key="7">
    <source>
        <dbReference type="Proteomes" id="UP001591681"/>
    </source>
</evidence>
<evidence type="ECO:0000259" key="3">
    <source>
        <dbReference type="Pfam" id="PF09049"/>
    </source>
</evidence>
<proteinExistence type="predicted"/>
<dbReference type="Gene3D" id="4.10.280.20">
    <property type="entry name" value="membrane protein stannin"/>
    <property type="match status" value="1"/>
</dbReference>